<feature type="domain" description="DUF7919" evidence="1">
    <location>
        <begin position="2"/>
        <end position="112"/>
    </location>
</feature>
<comment type="caution">
    <text evidence="2">The sequence shown here is derived from an EMBL/GenBank/DDBJ whole genome shotgun (WGS) entry which is preliminary data.</text>
</comment>
<name>A0A2S8G720_9BACT</name>
<dbReference type="AlphaFoldDB" id="A0A2S8G720"/>
<dbReference type="InterPro" id="IPR057679">
    <property type="entry name" value="DUF7919"/>
</dbReference>
<accession>A0A2S8G720</accession>
<dbReference type="Proteomes" id="UP000239388">
    <property type="component" value="Unassembled WGS sequence"/>
</dbReference>
<organism evidence="2 3">
    <name type="scientific">Blastopirellula marina</name>
    <dbReference type="NCBI Taxonomy" id="124"/>
    <lineage>
        <taxon>Bacteria</taxon>
        <taxon>Pseudomonadati</taxon>
        <taxon>Planctomycetota</taxon>
        <taxon>Planctomycetia</taxon>
        <taxon>Pirellulales</taxon>
        <taxon>Pirellulaceae</taxon>
        <taxon>Blastopirellula</taxon>
    </lineage>
</organism>
<gene>
    <name evidence="2" type="ORF">C5Y98_06340</name>
</gene>
<evidence type="ECO:0000259" key="1">
    <source>
        <dbReference type="Pfam" id="PF25535"/>
    </source>
</evidence>
<reference evidence="2 3" key="1">
    <citation type="submission" date="2018-02" db="EMBL/GenBank/DDBJ databases">
        <title>Comparative genomes isolates from brazilian mangrove.</title>
        <authorList>
            <person name="Araujo J.E."/>
            <person name="Taketani R.G."/>
            <person name="Silva M.C.P."/>
            <person name="Loureco M.V."/>
            <person name="Andreote F.D."/>
        </authorList>
    </citation>
    <scope>NUCLEOTIDE SEQUENCE [LARGE SCALE GENOMIC DNA]</scope>
    <source>
        <strain evidence="2 3">NAP PRIS-MGV</strain>
    </source>
</reference>
<protein>
    <recommendedName>
        <fullName evidence="1">DUF7919 domain-containing protein</fullName>
    </recommendedName>
</protein>
<evidence type="ECO:0000313" key="2">
    <source>
        <dbReference type="EMBL" id="PQO40217.1"/>
    </source>
</evidence>
<sequence>MAYFADLTSYSYGPVEPDVLNVGWLGKGNTFCVGPTPVAFREALRELCQRPINKHRGYHVCEFCKLADPRKGNGQVRVMDQLGRVFVAPTMILHYVEAHQYLPPEVFIAAVLNPRTTSLDGLGDWGA</sequence>
<dbReference type="OrthoDB" id="9802764at2"/>
<proteinExistence type="predicted"/>
<dbReference type="Pfam" id="PF25535">
    <property type="entry name" value="DUF7919"/>
    <property type="match status" value="1"/>
</dbReference>
<dbReference type="RefSeq" id="WP_105352596.1">
    <property type="nucleotide sequence ID" value="NZ_PUIB01000009.1"/>
</dbReference>
<dbReference type="EMBL" id="PUIB01000009">
    <property type="protein sequence ID" value="PQO40217.1"/>
    <property type="molecule type" value="Genomic_DNA"/>
</dbReference>
<evidence type="ECO:0000313" key="3">
    <source>
        <dbReference type="Proteomes" id="UP000239388"/>
    </source>
</evidence>